<dbReference type="AlphaFoldDB" id="A0A1S6IVV9"/>
<dbReference type="OrthoDB" id="3173587at2"/>
<dbReference type="Proteomes" id="UP000189464">
    <property type="component" value="Chromosome"/>
</dbReference>
<sequence>MAHIEKRYRINSNKLSGEYYFTSILQEAYADGLLSRHDMENIQLQCMKLLTQKCAKYAGYDSSSLRVETAENIMKSNLYTVGLYLKSLPDTDSAVDILITTPILHMYQKGRAIIDDKWSNAKVLYARVKANKINTSNYTYNATLSESGIGSFFRQYDADYAAHDIPASIDYQLCHPVTELTGIEYIEKYLEQLLQENEFCQCFQAEAIHHLLYGFDEGYEDLLINIFEQVITQALGCLMAQRNIRDLELTGAEIGYLNNVLAQEDEQWIAMKIRQVALQVLQELQLASLPQRSYLETCLPRITLNIVRGLRGNTLDKVFITPVNPELKPKTLFLPGEKMSNKDYRRLIEELLMCRHSSDKLALIKEKVKSFADIEDVLLDAMLSETEVFSVLHLLDNTEIAALLQRHPYRDTEDLSESEGVFRVCLKDYINKLPSDRKDQIYKMMNHLVTEV</sequence>
<accession>A0A1S6IVV9</accession>
<evidence type="ECO:0000313" key="2">
    <source>
        <dbReference type="Proteomes" id="UP000189464"/>
    </source>
</evidence>
<dbReference type="EMBL" id="CP019698">
    <property type="protein sequence ID" value="AQS58907.1"/>
    <property type="molecule type" value="Genomic_DNA"/>
</dbReference>
<protein>
    <submittedName>
        <fullName evidence="1">Uncharacterized protein</fullName>
    </submittedName>
</protein>
<reference evidence="1 2" key="1">
    <citation type="journal article" date="2016" name="Int. J. Syst. Evol. Microbiol.">
        <title>Desulfotomaculum ferrireducens sp. nov., a moderately thermophilic sulfate-reducing and dissimilatory Fe(III)-reducing bacterium isolated from compost.</title>
        <authorList>
            <person name="Yang G."/>
            <person name="Guo J."/>
            <person name="Zhuang L."/>
            <person name="Yuan Y."/>
            <person name="Zhou S."/>
        </authorList>
    </citation>
    <scope>NUCLEOTIDE SEQUENCE [LARGE SCALE GENOMIC DNA]</scope>
    <source>
        <strain evidence="1 2">GSS09</strain>
    </source>
</reference>
<dbReference type="RefSeq" id="WP_077713934.1">
    <property type="nucleotide sequence ID" value="NZ_CP019698.1"/>
</dbReference>
<gene>
    <name evidence="1" type="ORF">B0537_07305</name>
</gene>
<proteinExistence type="predicted"/>
<evidence type="ECO:0000313" key="1">
    <source>
        <dbReference type="EMBL" id="AQS58907.1"/>
    </source>
</evidence>
<keyword evidence="2" id="KW-1185">Reference proteome</keyword>
<name>A0A1S6IVV9_9FIRM</name>
<dbReference type="Pfam" id="PF19677">
    <property type="entry name" value="DUF6179"/>
    <property type="match status" value="1"/>
</dbReference>
<dbReference type="KEGG" id="dfg:B0537_07305"/>
<dbReference type="STRING" id="1833852.B0537_07305"/>
<organism evidence="1 2">
    <name type="scientific">Desulforamulus ferrireducens</name>
    <dbReference type="NCBI Taxonomy" id="1833852"/>
    <lineage>
        <taxon>Bacteria</taxon>
        <taxon>Bacillati</taxon>
        <taxon>Bacillota</taxon>
        <taxon>Clostridia</taxon>
        <taxon>Eubacteriales</taxon>
        <taxon>Peptococcaceae</taxon>
        <taxon>Desulforamulus</taxon>
    </lineage>
</organism>
<dbReference type="InterPro" id="IPR045751">
    <property type="entry name" value="DUF6179"/>
</dbReference>